<keyword evidence="1" id="KW-0812">Transmembrane</keyword>
<evidence type="ECO:0000256" key="1">
    <source>
        <dbReference type="SAM" id="Phobius"/>
    </source>
</evidence>
<feature type="transmembrane region" description="Helical" evidence="1">
    <location>
        <begin position="32"/>
        <end position="55"/>
    </location>
</feature>
<sequence length="671" mass="75006">MTTPTQHAYQGVWRDYSVGSWNRYQWTLPEQAAVAMTNLIAVALALALSRIPILLKPQVAWYREKYHKRTSSTSPNTTSGGVLLGPGHATPTNGGVARIPLAHIANSHTGNSHNENDESLPALDSLESGFKKAISVMFRGRLRVGVVESGNAVTKLCCRVMTNAREDTLRFSLALLFAICLVGLFVMEQTLAILSANIVTGSDVLSTHPDCGFWRLNDTAYAANGSYNGPPAWVEFSALQAKELRARNYAEKCYGVRDEIEACNMFSTPTIQYETNISASCPFAEGMCLMEPSSAVAMDTGYQPLSTLGFNLPIAMSRPIPFSGPISMASLCRHGIAIKYRFCTTIHYIRLKWTQEAITYCEIISVEGANIGIDDIDNFDPIPELRTPNGSVAIFFLHSPGVWYDGPRTDPMFPTNVNQTLQIDNTSTTFFLHQPPLSQAQARVLACVDSHELCIDGGDCADMDSFIRPLSTEENSNHSQPHPDQNPHALDASIFAYAAFYHSGSYWAYKYSQESGLDAFTQAFLRVFQFGLPADQWRIEVQKLFNVSLAQMQMNVWDVARGWKYDADLPQYDRLRTEPFRDHDICSAIKIQGYGLKNLSLAWFVTLLVLSFCMVVGSFELDDTLVYVYVWRGAKWSGAFLFENVITPGYRKMKSVEWRNKKERALARRYL</sequence>
<dbReference type="AlphaFoldDB" id="A0A2J6RHF8"/>
<keyword evidence="1" id="KW-1133">Transmembrane helix</keyword>
<keyword evidence="3" id="KW-1185">Reference proteome</keyword>
<dbReference type="OrthoDB" id="3540210at2759"/>
<gene>
    <name evidence="2" type="ORF">L207DRAFT_635391</name>
</gene>
<accession>A0A2J6RHF8</accession>
<evidence type="ECO:0000313" key="2">
    <source>
        <dbReference type="EMBL" id="PMD37953.1"/>
    </source>
</evidence>
<feature type="transmembrane region" description="Helical" evidence="1">
    <location>
        <begin position="601"/>
        <end position="619"/>
    </location>
</feature>
<organism evidence="2 3">
    <name type="scientific">Hyaloscypha variabilis (strain UAMH 11265 / GT02V1 / F)</name>
    <name type="common">Meliniomyces variabilis</name>
    <dbReference type="NCBI Taxonomy" id="1149755"/>
    <lineage>
        <taxon>Eukaryota</taxon>
        <taxon>Fungi</taxon>
        <taxon>Dikarya</taxon>
        <taxon>Ascomycota</taxon>
        <taxon>Pezizomycotina</taxon>
        <taxon>Leotiomycetes</taxon>
        <taxon>Helotiales</taxon>
        <taxon>Hyaloscyphaceae</taxon>
        <taxon>Hyaloscypha</taxon>
        <taxon>Hyaloscypha variabilis</taxon>
    </lineage>
</organism>
<proteinExistence type="predicted"/>
<evidence type="ECO:0000313" key="3">
    <source>
        <dbReference type="Proteomes" id="UP000235786"/>
    </source>
</evidence>
<name>A0A2J6RHF8_HYAVF</name>
<feature type="transmembrane region" description="Helical" evidence="1">
    <location>
        <begin position="169"/>
        <end position="187"/>
    </location>
</feature>
<dbReference type="EMBL" id="KZ613948">
    <property type="protein sequence ID" value="PMD37953.1"/>
    <property type="molecule type" value="Genomic_DNA"/>
</dbReference>
<protein>
    <submittedName>
        <fullName evidence="2">Uncharacterized protein</fullName>
    </submittedName>
</protein>
<keyword evidence="1" id="KW-0472">Membrane</keyword>
<dbReference type="Proteomes" id="UP000235786">
    <property type="component" value="Unassembled WGS sequence"/>
</dbReference>
<reference evidence="2 3" key="1">
    <citation type="submission" date="2016-04" db="EMBL/GenBank/DDBJ databases">
        <title>A degradative enzymes factory behind the ericoid mycorrhizal symbiosis.</title>
        <authorList>
            <consortium name="DOE Joint Genome Institute"/>
            <person name="Martino E."/>
            <person name="Morin E."/>
            <person name="Grelet G."/>
            <person name="Kuo A."/>
            <person name="Kohler A."/>
            <person name="Daghino S."/>
            <person name="Barry K."/>
            <person name="Choi C."/>
            <person name="Cichocki N."/>
            <person name="Clum A."/>
            <person name="Copeland A."/>
            <person name="Hainaut M."/>
            <person name="Haridas S."/>
            <person name="Labutti K."/>
            <person name="Lindquist E."/>
            <person name="Lipzen A."/>
            <person name="Khouja H.-R."/>
            <person name="Murat C."/>
            <person name="Ohm R."/>
            <person name="Olson A."/>
            <person name="Spatafora J."/>
            <person name="Veneault-Fourrey C."/>
            <person name="Henrissat B."/>
            <person name="Grigoriev I."/>
            <person name="Martin F."/>
            <person name="Perotto S."/>
        </authorList>
    </citation>
    <scope>NUCLEOTIDE SEQUENCE [LARGE SCALE GENOMIC DNA]</scope>
    <source>
        <strain evidence="2 3">F</strain>
    </source>
</reference>